<keyword evidence="1" id="KW-0472">Membrane</keyword>
<organism evidence="2 3">
    <name type="scientific">Chroomonas mesostigmatica CCMP1168</name>
    <dbReference type="NCBI Taxonomy" id="1195612"/>
    <lineage>
        <taxon>Eukaryota</taxon>
        <taxon>Cryptophyceae</taxon>
        <taxon>Pyrenomonadales</taxon>
        <taxon>Chroomonadaceae</taxon>
        <taxon>Chroomonas</taxon>
    </lineage>
</organism>
<feature type="transmembrane region" description="Helical" evidence="1">
    <location>
        <begin position="109"/>
        <end position="131"/>
    </location>
</feature>
<proteinExistence type="predicted"/>
<sequence length="178" mass="21674">MWFFYCFFLQKINYQLCLLYISKKKFKFTRFLIYSIFVFNAYQLKFYLSNNIRFTVMNRIWCPAFGTTERCDIAIRVSFVGILFGIFMLSTVFFSLLDKKERLKKIYRFEIQFIILQFILWLALAFVIFRWNREIGAKGNDIFKIYLHILKAILLLSIGMWIVSHEEKLKIKKKIDFH</sequence>
<accession>J7G886</accession>
<geneLocation type="nucleomorph" evidence="2"/>
<dbReference type="Proteomes" id="UP000243348">
    <property type="component" value="Nucleomorph 2"/>
</dbReference>
<gene>
    <name evidence="2" type="ORF">CMESO_331</name>
</gene>
<evidence type="ECO:0000256" key="1">
    <source>
        <dbReference type="SAM" id="Phobius"/>
    </source>
</evidence>
<dbReference type="EMBL" id="CP003681">
    <property type="protein sequence ID" value="AFP65498.1"/>
    <property type="molecule type" value="Genomic_DNA"/>
</dbReference>
<evidence type="ECO:0000313" key="3">
    <source>
        <dbReference type="Proteomes" id="UP000243348"/>
    </source>
</evidence>
<feature type="transmembrane region" description="Helical" evidence="1">
    <location>
        <begin position="143"/>
        <end position="163"/>
    </location>
</feature>
<name>J7G886_9CRYP</name>
<keyword evidence="2" id="KW-0542">Nucleomorph</keyword>
<dbReference type="AlphaFoldDB" id="J7G886"/>
<feature type="transmembrane region" description="Helical" evidence="1">
    <location>
        <begin position="73"/>
        <end position="97"/>
    </location>
</feature>
<feature type="transmembrane region" description="Helical" evidence="1">
    <location>
        <begin position="31"/>
        <end position="48"/>
    </location>
</feature>
<evidence type="ECO:0008006" key="4">
    <source>
        <dbReference type="Google" id="ProtNLM"/>
    </source>
</evidence>
<reference evidence="2 3" key="1">
    <citation type="journal article" date="2012" name="Genome Biol. Evol.">
        <title>Nucleomorph genome sequence of the cryptophyte alga Chroomonas mesostigmatica CCMP1168 reveals lineage-specific gene loss and genome complexity.</title>
        <authorList>
            <person name="Moore C.E."/>
            <person name="Curtis B."/>
            <person name="Mills T."/>
            <person name="Tanifuji G."/>
            <person name="Archibald J.M."/>
        </authorList>
    </citation>
    <scope>NUCLEOTIDE SEQUENCE [LARGE SCALE GENOMIC DNA]</scope>
    <source>
        <strain evidence="2 3">CCMP1168</strain>
    </source>
</reference>
<keyword evidence="1" id="KW-1133">Transmembrane helix</keyword>
<protein>
    <recommendedName>
        <fullName evidence="4">Cytochrome b561 domain-containing protein</fullName>
    </recommendedName>
</protein>
<keyword evidence="1" id="KW-0812">Transmembrane</keyword>
<evidence type="ECO:0000313" key="2">
    <source>
        <dbReference type="EMBL" id="AFP65498.1"/>
    </source>
</evidence>